<dbReference type="EMBL" id="JAJFAZ020000010">
    <property type="protein sequence ID" value="KAI5311447.1"/>
    <property type="molecule type" value="Genomic_DNA"/>
</dbReference>
<keyword evidence="3" id="KW-1185">Reference proteome</keyword>
<keyword evidence="2" id="KW-0496">Mitochondrion</keyword>
<sequence length="314" mass="34628">MLHPWVCFENGLLSACLEYNSPSGESEGSDRTLVSAYVSSGPVFIKGLPSLKAPVHSVNEAAVGSDDYAVDSVDESLGSGNTNTRANYIPIRKWTGNHKVKGESNEEFQSGKEKGSSKRRTQSQGASFPVSKCQVPRACVRRKLPFFLFAFPCLSPFGSLQACLRWGRMARFLHSQLAGLPFADGRGAAYKIVPTVNRVWRDVHIPGEGRFSKRVGKEPQLEVVLGPSFPALDREPSYMLNSRLLLLTGKENKLRHLIPLWKLMNSVDPIRVCFPSRRPQMDETKNATQGARTQRGGGPDKARAKQRDGVGDGW</sequence>
<accession>A0AAD4UTC1</accession>
<feature type="region of interest" description="Disordered" evidence="1">
    <location>
        <begin position="277"/>
        <end position="314"/>
    </location>
</feature>
<feature type="region of interest" description="Disordered" evidence="1">
    <location>
        <begin position="100"/>
        <end position="127"/>
    </location>
</feature>
<comment type="caution">
    <text evidence="2">The sequence shown here is derived from an EMBL/GenBank/DDBJ whole genome shotgun (WGS) entry which is preliminary data.</text>
</comment>
<feature type="compositionally biased region" description="Basic and acidic residues" evidence="1">
    <location>
        <begin position="298"/>
        <end position="314"/>
    </location>
</feature>
<organism evidence="2 3">
    <name type="scientific">Prunus dulcis</name>
    <name type="common">Almond</name>
    <name type="synonym">Amygdalus dulcis</name>
    <dbReference type="NCBI Taxonomy" id="3755"/>
    <lineage>
        <taxon>Eukaryota</taxon>
        <taxon>Viridiplantae</taxon>
        <taxon>Streptophyta</taxon>
        <taxon>Embryophyta</taxon>
        <taxon>Tracheophyta</taxon>
        <taxon>Spermatophyta</taxon>
        <taxon>Magnoliopsida</taxon>
        <taxon>eudicotyledons</taxon>
        <taxon>Gunneridae</taxon>
        <taxon>Pentapetalae</taxon>
        <taxon>rosids</taxon>
        <taxon>fabids</taxon>
        <taxon>Rosales</taxon>
        <taxon>Rosaceae</taxon>
        <taxon>Amygdaloideae</taxon>
        <taxon>Amygdaleae</taxon>
        <taxon>Prunus</taxon>
    </lineage>
</organism>
<evidence type="ECO:0000313" key="3">
    <source>
        <dbReference type="Proteomes" id="UP001054821"/>
    </source>
</evidence>
<dbReference type="Proteomes" id="UP001054821">
    <property type="component" value="Mitochondrion MT"/>
</dbReference>
<gene>
    <name evidence="2" type="ORF">L3X38_000173</name>
</gene>
<name>A0AAD4UTC1_PRUDU</name>
<dbReference type="AlphaFoldDB" id="A0AAD4UTC1"/>
<evidence type="ECO:0000256" key="1">
    <source>
        <dbReference type="SAM" id="MobiDB-lite"/>
    </source>
</evidence>
<reference evidence="2 3" key="1">
    <citation type="journal article" date="2022" name="G3 (Bethesda)">
        <title>Whole-genome sequence and methylome profiling of the almond [Prunus dulcis (Mill.) D.A. Webb] cultivar 'Nonpareil'.</title>
        <authorList>
            <person name="D'Amico-Willman K.M."/>
            <person name="Ouma W.Z."/>
            <person name="Meulia T."/>
            <person name="Sideli G.M."/>
            <person name="Gradziel T.M."/>
            <person name="Fresnedo-Ramirez J."/>
        </authorList>
    </citation>
    <scope>NUCLEOTIDE SEQUENCE [LARGE SCALE GENOMIC DNA]</scope>
    <source>
        <strain evidence="2">Clone GOH B32 T37-40</strain>
    </source>
</reference>
<proteinExistence type="predicted"/>
<feature type="compositionally biased region" description="Basic and acidic residues" evidence="1">
    <location>
        <begin position="100"/>
        <end position="116"/>
    </location>
</feature>
<protein>
    <submittedName>
        <fullName evidence="2">Uncharacterized protein</fullName>
    </submittedName>
</protein>
<geneLocation type="mitochondrion" evidence="2"/>
<evidence type="ECO:0000313" key="2">
    <source>
        <dbReference type="EMBL" id="KAI5311447.1"/>
    </source>
</evidence>